<dbReference type="EMBL" id="JADOBI010000005">
    <property type="protein sequence ID" value="MBF7980259.1"/>
    <property type="molecule type" value="Genomic_DNA"/>
</dbReference>
<reference evidence="2 3" key="1">
    <citation type="submission" date="2020-11" db="EMBL/GenBank/DDBJ databases">
        <title>Taxonomic investigation of Rahnella strains.</title>
        <authorList>
            <person name="Lee S.D."/>
        </authorList>
    </citation>
    <scope>NUCLEOTIDE SEQUENCE [LARGE SCALE GENOMIC DNA]</scope>
    <source>
        <strain evidence="2 3">SAP-17</strain>
    </source>
</reference>
<dbReference type="SUPFAM" id="SSF56784">
    <property type="entry name" value="HAD-like"/>
    <property type="match status" value="1"/>
</dbReference>
<evidence type="ECO:0008006" key="4">
    <source>
        <dbReference type="Google" id="ProtNLM"/>
    </source>
</evidence>
<protein>
    <recommendedName>
        <fullName evidence="4">HAD family hydrolase</fullName>
    </recommendedName>
</protein>
<dbReference type="Gene3D" id="1.10.150.400">
    <property type="match status" value="1"/>
</dbReference>
<evidence type="ECO:0000313" key="2">
    <source>
        <dbReference type="EMBL" id="MBF7980259.1"/>
    </source>
</evidence>
<evidence type="ECO:0000313" key="3">
    <source>
        <dbReference type="Proteomes" id="UP000636811"/>
    </source>
</evidence>
<dbReference type="Proteomes" id="UP000636811">
    <property type="component" value="Unassembled WGS sequence"/>
</dbReference>
<evidence type="ECO:0000256" key="1">
    <source>
        <dbReference type="ARBA" id="ARBA00022723"/>
    </source>
</evidence>
<gene>
    <name evidence="2" type="ORF">IV433_12660</name>
</gene>
<keyword evidence="1" id="KW-0479">Metal-binding</keyword>
<keyword evidence="3" id="KW-1185">Reference proteome</keyword>
<accession>A0ABS0E5A7</accession>
<dbReference type="Gene3D" id="3.40.50.1000">
    <property type="entry name" value="HAD superfamily/HAD-like"/>
    <property type="match status" value="1"/>
</dbReference>
<sequence length="580" mass="66644">MNLKELELKLNDYKIISFDFFDTLFLRKVEDPESVFDLVGMKFGIDNFKVLRKEAQKLAFAEMITNDKKEITLDNIYDNFKSLNSTKINEIKSYEFKAELDVIYPNPEIIFLFETALKLNKIVVITSDMYLPVTYFELCLEKYNLPKTPLFISSDRNSTKRDNGEIFEKLINEFTVAPEDILHIGDNYLADVEKAEEKGLNAYYYEFSEMGMSKNISISDSVVSGLTDYRIHNFPVDSGENFAYSHGGPTVTGFNQWLLKASSKDNIDVLLYLARDGYMIKKCTDMASTKNNITLPSLYFKGSRTSFILSSITSCNFNEYIPYFVSGAYELSAHELFERIGVVPPSQKVLDSLGFYEDIALKNINYDSIYNLLSSMKKDILKVCRENRRGLHLLLSELNLPENANIGIVDVGWKGSTQEAFEAAIAPYFKFNIYGYYFCLTERHGDNKRSMISDMNFSDEKIDAIYKNRIVFELLFSAPHETIIGHIPCEGGVSFIEDDRQSTARTFFTPFERGMVAFFDEYEKLVKCLDFTPEVAALITPFVEFAISGEWKKNQYISHIQNFDAWSATKNMTFTPSQYI</sequence>
<name>A0ABS0E5A7_9GAMM</name>
<comment type="caution">
    <text evidence="2">The sequence shown here is derived from an EMBL/GenBank/DDBJ whole genome shotgun (WGS) entry which is preliminary data.</text>
</comment>
<proteinExistence type="predicted"/>
<organism evidence="2 3">
    <name type="scientific">Rahnella laticis</name>
    <dbReference type="NCBI Taxonomy" id="2787622"/>
    <lineage>
        <taxon>Bacteria</taxon>
        <taxon>Pseudomonadati</taxon>
        <taxon>Pseudomonadota</taxon>
        <taxon>Gammaproteobacteria</taxon>
        <taxon>Enterobacterales</taxon>
        <taxon>Yersiniaceae</taxon>
        <taxon>Rahnella</taxon>
    </lineage>
</organism>
<dbReference type="RefSeq" id="WP_195814561.1">
    <property type="nucleotide sequence ID" value="NZ_JADOBI010000005.1"/>
</dbReference>
<dbReference type="InterPro" id="IPR023214">
    <property type="entry name" value="HAD_sf"/>
</dbReference>
<dbReference type="InterPro" id="IPR036412">
    <property type="entry name" value="HAD-like_sf"/>
</dbReference>